<proteinExistence type="predicted"/>
<gene>
    <name evidence="2" type="ORF">GJV82_14290</name>
</gene>
<comment type="caution">
    <text evidence="2">The sequence shown here is derived from an EMBL/GenBank/DDBJ whole genome shotgun (WGS) entry which is preliminary data.</text>
</comment>
<feature type="compositionally biased region" description="Low complexity" evidence="1">
    <location>
        <begin position="1"/>
        <end position="11"/>
    </location>
</feature>
<protein>
    <submittedName>
        <fullName evidence="2">Uncharacterized protein</fullName>
    </submittedName>
</protein>
<dbReference type="EMBL" id="WMKA01000038">
    <property type="protein sequence ID" value="MTG90105.1"/>
    <property type="molecule type" value="Genomic_DNA"/>
</dbReference>
<feature type="region of interest" description="Disordered" evidence="1">
    <location>
        <begin position="1"/>
        <end position="25"/>
    </location>
</feature>
<dbReference type="RefSeq" id="WP_155099690.1">
    <property type="nucleotide sequence ID" value="NZ_WMKA01000038.1"/>
</dbReference>
<dbReference type="AlphaFoldDB" id="A0A6N7ZKR5"/>
<evidence type="ECO:0000313" key="2">
    <source>
        <dbReference type="EMBL" id="MTG90105.1"/>
    </source>
</evidence>
<evidence type="ECO:0000256" key="1">
    <source>
        <dbReference type="SAM" id="MobiDB-lite"/>
    </source>
</evidence>
<dbReference type="Proteomes" id="UP000440668">
    <property type="component" value="Unassembled WGS sequence"/>
</dbReference>
<reference evidence="2 3" key="1">
    <citation type="submission" date="2019-11" db="EMBL/GenBank/DDBJ databases">
        <title>Cellulosimicrobium composti sp. nov. isolated from a compost.</title>
        <authorList>
            <person name="Yang Y."/>
        </authorList>
    </citation>
    <scope>NUCLEOTIDE SEQUENCE [LARGE SCALE GENOMIC DNA]</scope>
    <source>
        <strain evidence="2 3">BIT-GX5</strain>
    </source>
</reference>
<name>A0A6N7ZKR5_9MICO</name>
<evidence type="ECO:0000313" key="3">
    <source>
        <dbReference type="Proteomes" id="UP000440668"/>
    </source>
</evidence>
<sequence length="279" mass="31636">MDTTTSTPETQPTERDPFEGFENETPADATFTRAELLGQAKRGFVRIRKDFVQRESKPRASVLAELVSGGNELALDLLLTAHALQPILEDSPLDIKVWARMLGDDVSVRRTTNAFKKLESLNLLKIEGKRGTPEVVLLRENGDGKPWRDREDDPAARGRGFFTLPFDYWTSGLIDDLDLPGKAMLLVMLKETQDPNGKLTFVMAHERAQEFYGFSERTAERGYLALRKRNLFTEKPKLVKSGRHPLGHREEWHRALVYPYSTDHRETLRKIANAASTTA</sequence>
<organism evidence="2 3">
    <name type="scientific">Cellulosimicrobium composti</name>
    <dbReference type="NCBI Taxonomy" id="2672572"/>
    <lineage>
        <taxon>Bacteria</taxon>
        <taxon>Bacillati</taxon>
        <taxon>Actinomycetota</taxon>
        <taxon>Actinomycetes</taxon>
        <taxon>Micrococcales</taxon>
        <taxon>Promicromonosporaceae</taxon>
        <taxon>Cellulosimicrobium</taxon>
    </lineage>
</organism>
<accession>A0A6N7ZKR5</accession>